<name>A0A4P7VQ04_9BACT</name>
<dbReference type="EMBL" id="CP039393">
    <property type="protein sequence ID" value="QCD35759.1"/>
    <property type="molecule type" value="Genomic_DNA"/>
</dbReference>
<sequence>MKENYLETVKEIYALLMKRERLSSIMLAEELLAKTFNQWRTQTENRSTLARQLIIVSTAYAETMIASARYKEGYAACITAIAYTAREKVNAEDMMSIYVTAWQALSGVLMNSEPSTDNQVREQVKIVTSSIGTILYHYYYEAGQQNANNNLMQDAYQSLKDITEFVDIKTDVDDYIPVITDLVRNSELLNLTE</sequence>
<accession>A0A4P7VQ04</accession>
<evidence type="ECO:0000313" key="2">
    <source>
        <dbReference type="Proteomes" id="UP000297031"/>
    </source>
</evidence>
<protein>
    <submittedName>
        <fullName evidence="1">Uncharacterized protein</fullName>
    </submittedName>
</protein>
<dbReference type="RefSeq" id="WP_123396870.1">
    <property type="nucleotide sequence ID" value="NZ_CANQMU010000024.1"/>
</dbReference>
<evidence type="ECO:0000313" key="1">
    <source>
        <dbReference type="EMBL" id="QCD35759.1"/>
    </source>
</evidence>
<keyword evidence="2" id="KW-1185">Reference proteome</keyword>
<dbReference type="Proteomes" id="UP000297031">
    <property type="component" value="Chromosome"/>
</dbReference>
<dbReference type="AlphaFoldDB" id="A0A4P7VQ04"/>
<proteinExistence type="predicted"/>
<reference evidence="1 2" key="1">
    <citation type="submission" date="2019-02" db="EMBL/GenBank/DDBJ databases">
        <title>Isolation and identification of novel species under the genus Muribaculum.</title>
        <authorList>
            <person name="Miyake S."/>
            <person name="Ding Y."/>
            <person name="Low A."/>
            <person name="Soh M."/>
            <person name="Seedorf H."/>
        </authorList>
    </citation>
    <scope>NUCLEOTIDE SEQUENCE [LARGE SCALE GENOMIC DNA]</scope>
    <source>
        <strain evidence="1 2">TLL-A4</strain>
    </source>
</reference>
<dbReference type="KEGG" id="mgod:E7746_07585"/>
<organism evidence="1 2">
    <name type="scientific">Muribaculum gordoncarteri</name>
    <dbReference type="NCBI Taxonomy" id="2530390"/>
    <lineage>
        <taxon>Bacteria</taxon>
        <taxon>Pseudomonadati</taxon>
        <taxon>Bacteroidota</taxon>
        <taxon>Bacteroidia</taxon>
        <taxon>Bacteroidales</taxon>
        <taxon>Muribaculaceae</taxon>
        <taxon>Muribaculum</taxon>
    </lineage>
</organism>
<gene>
    <name evidence="1" type="ORF">E7746_07585</name>
</gene>
<dbReference type="OrthoDB" id="9815487at2"/>